<proteinExistence type="predicted"/>
<organism evidence="1 2">
    <name type="scientific">Eretmocerus hayati</name>
    <dbReference type="NCBI Taxonomy" id="131215"/>
    <lineage>
        <taxon>Eukaryota</taxon>
        <taxon>Metazoa</taxon>
        <taxon>Ecdysozoa</taxon>
        <taxon>Arthropoda</taxon>
        <taxon>Hexapoda</taxon>
        <taxon>Insecta</taxon>
        <taxon>Pterygota</taxon>
        <taxon>Neoptera</taxon>
        <taxon>Endopterygota</taxon>
        <taxon>Hymenoptera</taxon>
        <taxon>Apocrita</taxon>
        <taxon>Proctotrupomorpha</taxon>
        <taxon>Chalcidoidea</taxon>
        <taxon>Aphelinidae</taxon>
        <taxon>Aphelininae</taxon>
        <taxon>Eretmocerus</taxon>
    </lineage>
</organism>
<comment type="caution">
    <text evidence="1">The sequence shown here is derived from an EMBL/GenBank/DDBJ whole genome shotgun (WGS) entry which is preliminary data.</text>
</comment>
<evidence type="ECO:0000313" key="1">
    <source>
        <dbReference type="EMBL" id="KAJ8679007.1"/>
    </source>
</evidence>
<sequence>MGDILKPVRIFSLLFHDVQDSPFIKVQEGLTGFFAKILSELELKLNFTKRVMNEYDPYGCYDSDSGEWTGAIGRLTRGEADLGMADFTMTKERLDAIDFTHPVLLSRNYLYMRQPEGSALQWFSYFRVFNADVWIAIKLLYTFSFLIISLMRTIVKERPTLPHYNSDTYLGVWGILWQQALPRFPSSSPLRMAYFSLFVSAVILLATYSGCLTSYVAVTIPTLPFSDFAGFAEDGSYRLAVIQQSNDPDIFINSTDMILRKMQRLMVDPPDQPRTLMDGFNKACHQNLAFYSTEAIKSQINALIPCDLVYVKSGTMDSLGITLTKNSQYRRIFNYHLVKLRDVGIMGRLRAASYARVNPPENKFQPVDIGAVFSILLILGMGMMLSVLILILEKIAHCVRVSRQKQTFVEKRVAVLMKISELYGDKLANLNIRR</sequence>
<evidence type="ECO:0000313" key="2">
    <source>
        <dbReference type="Proteomes" id="UP001239111"/>
    </source>
</evidence>
<reference evidence="1" key="1">
    <citation type="submission" date="2023-04" db="EMBL/GenBank/DDBJ databases">
        <title>A chromosome-level genome assembly of the parasitoid wasp Eretmocerus hayati.</title>
        <authorList>
            <person name="Zhong Y."/>
            <person name="Liu S."/>
            <person name="Liu Y."/>
        </authorList>
    </citation>
    <scope>NUCLEOTIDE SEQUENCE</scope>
    <source>
        <strain evidence="1">ZJU_SS_LIU_2023</strain>
    </source>
</reference>
<accession>A0ACC2P6G7</accession>
<gene>
    <name evidence="1" type="ORF">QAD02_014794</name>
</gene>
<keyword evidence="2" id="KW-1185">Reference proteome</keyword>
<name>A0ACC2P6G7_9HYME</name>
<protein>
    <submittedName>
        <fullName evidence="1">Uncharacterized protein</fullName>
    </submittedName>
</protein>
<dbReference type="Proteomes" id="UP001239111">
    <property type="component" value="Chromosome 2"/>
</dbReference>
<dbReference type="EMBL" id="CM056742">
    <property type="protein sequence ID" value="KAJ8679007.1"/>
    <property type="molecule type" value="Genomic_DNA"/>
</dbReference>